<organism evidence="3 4">
    <name type="scientific">Fusarium albosuccineum</name>
    <dbReference type="NCBI Taxonomy" id="1237068"/>
    <lineage>
        <taxon>Eukaryota</taxon>
        <taxon>Fungi</taxon>
        <taxon>Dikarya</taxon>
        <taxon>Ascomycota</taxon>
        <taxon>Pezizomycotina</taxon>
        <taxon>Sordariomycetes</taxon>
        <taxon>Hypocreomycetidae</taxon>
        <taxon>Hypocreales</taxon>
        <taxon>Nectriaceae</taxon>
        <taxon>Fusarium</taxon>
        <taxon>Fusarium decemcellulare species complex</taxon>
    </lineage>
</organism>
<feature type="signal peptide" evidence="1">
    <location>
        <begin position="1"/>
        <end position="20"/>
    </location>
</feature>
<keyword evidence="4" id="KW-1185">Reference proteome</keyword>
<proteinExistence type="predicted"/>
<dbReference type="Pfam" id="PF00024">
    <property type="entry name" value="PAN_1"/>
    <property type="match status" value="1"/>
</dbReference>
<dbReference type="SUPFAM" id="SSF57414">
    <property type="entry name" value="Hairpin loop containing domain-like"/>
    <property type="match status" value="1"/>
</dbReference>
<dbReference type="PROSITE" id="PS50948">
    <property type="entry name" value="PAN"/>
    <property type="match status" value="1"/>
</dbReference>
<feature type="chain" id="PRO_5034354168" description="Apple domain-containing protein" evidence="1">
    <location>
        <begin position="21"/>
        <end position="377"/>
    </location>
</feature>
<feature type="domain" description="Apple" evidence="2">
    <location>
        <begin position="120"/>
        <end position="195"/>
    </location>
</feature>
<accession>A0A8H4LCU1</accession>
<dbReference type="Gene3D" id="2.60.120.260">
    <property type="entry name" value="Galactose-binding domain-like"/>
    <property type="match status" value="1"/>
</dbReference>
<dbReference type="AlphaFoldDB" id="A0A8H4LCU1"/>
<keyword evidence="1" id="KW-0732">Signal</keyword>
<comment type="caution">
    <text evidence="3">The sequence shown here is derived from an EMBL/GenBank/DDBJ whole genome shotgun (WGS) entry which is preliminary data.</text>
</comment>
<name>A0A8H4LCU1_9HYPO</name>
<evidence type="ECO:0000313" key="4">
    <source>
        <dbReference type="Proteomes" id="UP000554235"/>
    </source>
</evidence>
<reference evidence="3 4" key="1">
    <citation type="submission" date="2020-01" db="EMBL/GenBank/DDBJ databases">
        <title>Identification and distribution of gene clusters putatively required for synthesis of sphingolipid metabolism inhibitors in phylogenetically diverse species of the filamentous fungus Fusarium.</title>
        <authorList>
            <person name="Kim H.-S."/>
            <person name="Busman M."/>
            <person name="Brown D.W."/>
            <person name="Divon H."/>
            <person name="Uhlig S."/>
            <person name="Proctor R.H."/>
        </authorList>
    </citation>
    <scope>NUCLEOTIDE SEQUENCE [LARGE SCALE GENOMIC DNA]</scope>
    <source>
        <strain evidence="3 4">NRRL 20459</strain>
    </source>
</reference>
<evidence type="ECO:0000256" key="1">
    <source>
        <dbReference type="SAM" id="SignalP"/>
    </source>
</evidence>
<evidence type="ECO:0000313" key="3">
    <source>
        <dbReference type="EMBL" id="KAF4465343.1"/>
    </source>
</evidence>
<evidence type="ECO:0000259" key="2">
    <source>
        <dbReference type="PROSITE" id="PS50948"/>
    </source>
</evidence>
<gene>
    <name evidence="3" type="ORF">FALBO_7824</name>
</gene>
<protein>
    <recommendedName>
        <fullName evidence="2">Apple domain-containing protein</fullName>
    </recommendedName>
</protein>
<dbReference type="EMBL" id="JAADYS010001051">
    <property type="protein sequence ID" value="KAF4465343.1"/>
    <property type="molecule type" value="Genomic_DNA"/>
</dbReference>
<dbReference type="Gene3D" id="3.50.4.10">
    <property type="entry name" value="Hepatocyte Growth Factor"/>
    <property type="match status" value="1"/>
</dbReference>
<dbReference type="PROSITE" id="PS51257">
    <property type="entry name" value="PROKAR_LIPOPROTEIN"/>
    <property type="match status" value="1"/>
</dbReference>
<sequence>MLSLKHLTLLAAAFLCPVSASSCKPEKPKTTLETLTKTGTWITGVPAPSSVDDGVSLTGVPAPSSTATGTWLGSSNNGSIPGQSSTVALGSSKTPVPIGGGGIVPLTCYPSTDSPKGTICGSTGFVDMKYMTSTYTGPATSELECMRFCTMTQSCSAFSYDAKTNLCLVGTRPWSDADFTPDNGPGAKSWDQAECWECYDSRFPTSHDPSAPLSTNTPALDSVLKLDFEDGNIDDWTLEANFDFDWFMESPEAAAPQGRALRIGEPQGADAKGEQATATYGETFYLTGGKTYTFAYKMRVENNNYLVKNYDAITIYISTNDEIIYEFTPKRSDAIPLQGFEEFTPHSTEEGEATLSVTITGIGHGFDYYFDSFVVTW</sequence>
<dbReference type="InterPro" id="IPR003609">
    <property type="entry name" value="Pan_app"/>
</dbReference>
<dbReference type="OrthoDB" id="5104510at2759"/>
<dbReference type="Proteomes" id="UP000554235">
    <property type="component" value="Unassembled WGS sequence"/>
</dbReference>